<dbReference type="EMBL" id="CAMKVN010007532">
    <property type="protein sequence ID" value="CAI2191590.1"/>
    <property type="molecule type" value="Genomic_DNA"/>
</dbReference>
<dbReference type="AlphaFoldDB" id="A0A9W4T4C2"/>
<name>A0A9W4T4C2_9GLOM</name>
<organism evidence="1 2">
    <name type="scientific">Funneliformis geosporum</name>
    <dbReference type="NCBI Taxonomy" id="1117311"/>
    <lineage>
        <taxon>Eukaryota</taxon>
        <taxon>Fungi</taxon>
        <taxon>Fungi incertae sedis</taxon>
        <taxon>Mucoromycota</taxon>
        <taxon>Glomeromycotina</taxon>
        <taxon>Glomeromycetes</taxon>
        <taxon>Glomerales</taxon>
        <taxon>Glomeraceae</taxon>
        <taxon>Funneliformis</taxon>
    </lineage>
</organism>
<protein>
    <submittedName>
        <fullName evidence="1">1749_t:CDS:1</fullName>
    </submittedName>
</protein>
<comment type="caution">
    <text evidence="1">The sequence shown here is derived from an EMBL/GenBank/DDBJ whole genome shotgun (WGS) entry which is preliminary data.</text>
</comment>
<accession>A0A9W4T4C2</accession>
<evidence type="ECO:0000313" key="1">
    <source>
        <dbReference type="EMBL" id="CAI2191590.1"/>
    </source>
</evidence>
<keyword evidence="2" id="KW-1185">Reference proteome</keyword>
<proteinExistence type="predicted"/>
<dbReference type="Proteomes" id="UP001153678">
    <property type="component" value="Unassembled WGS sequence"/>
</dbReference>
<evidence type="ECO:0000313" key="2">
    <source>
        <dbReference type="Proteomes" id="UP001153678"/>
    </source>
</evidence>
<sequence>KYLTQYPETIPAEQTFNDLGTREYLFFCGFEHFLELVARQKATIQDISGKSYEDEKDLKEGEVKPAWKFLTACQTQGVKNTGEELSEFTDFYAKGKEAMAADTPNSFHEPSGRLESGQQAGLTEAQIEKAAIPEKTKKLEENLKAIPTTEEERNDLIKQIDEYPPYEGTDKKKYSKLQTELDALHGFGQDFPTTDIEESIKKAEGELNKEAIDLETHDYQQLKVACRLLQEIEEAELAQKDEIETELEIEAAITEAKNNTNSGRLEPLCQKLKLLNETVKEHKRKVLTDNTGLQRDLTEAIVVDADNKRAWHDKYPNADTSLETLEELYTKALTFNLKNFDDETEQAETLEIANLTEEEQGIITEAKTPEAIEKVWEKIITGRQKDREEQKTLVNQITETLAKFNEVRGSNEELGKLLDEINPVSRPSREAILAYYNIFFTADRSVDGGTMGSLHRLGWQCDRNEIEIRTPTAEGDGYSVSEKAPKDIAEGYLYQLHLQNGTTGEDLPDNWETYQGGRKRNVLTEEKGLVEAREAAKAGVAEVEKLIFEHVVLNSVPAINAVQVLLTKIKKTITEITAATASQAQAAVDELKDNYPVDENLNQELSASELKLFAASYVDKDEAEVLLEGHKLAELDTVKKVQVVHETLTLLRSFINCSFDEYTGVENLKDLNNLTFNIIDKIKNKLDDEYKEVKIGEENVFAFDLIDAIVDEKVSQLNENVRNL</sequence>
<gene>
    <name evidence="1" type="ORF">FWILDA_LOCUS15147</name>
</gene>
<feature type="non-terminal residue" evidence="1">
    <location>
        <position position="1"/>
    </location>
</feature>
<reference evidence="1" key="1">
    <citation type="submission" date="2022-08" db="EMBL/GenBank/DDBJ databases">
        <authorList>
            <person name="Kallberg Y."/>
            <person name="Tangrot J."/>
            <person name="Rosling A."/>
        </authorList>
    </citation>
    <scope>NUCLEOTIDE SEQUENCE</scope>
    <source>
        <strain evidence="1">Wild A</strain>
    </source>
</reference>